<dbReference type="Proteomes" id="UP000054018">
    <property type="component" value="Unassembled WGS sequence"/>
</dbReference>
<reference evidence="3" key="2">
    <citation type="submission" date="2015-01" db="EMBL/GenBank/DDBJ databases">
        <title>Evolutionary Origins and Diversification of the Mycorrhizal Mutualists.</title>
        <authorList>
            <consortium name="DOE Joint Genome Institute"/>
            <consortium name="Mycorrhizal Genomics Consortium"/>
            <person name="Kohler A."/>
            <person name="Kuo A."/>
            <person name="Nagy L.G."/>
            <person name="Floudas D."/>
            <person name="Copeland A."/>
            <person name="Barry K.W."/>
            <person name="Cichocki N."/>
            <person name="Veneault-Fourrey C."/>
            <person name="LaButti K."/>
            <person name="Lindquist E.A."/>
            <person name="Lipzen A."/>
            <person name="Lundell T."/>
            <person name="Morin E."/>
            <person name="Murat C."/>
            <person name="Riley R."/>
            <person name="Ohm R."/>
            <person name="Sun H."/>
            <person name="Tunlid A."/>
            <person name="Henrissat B."/>
            <person name="Grigoriev I.V."/>
            <person name="Hibbett D.S."/>
            <person name="Martin F."/>
        </authorList>
    </citation>
    <scope>NUCLEOTIDE SEQUENCE [LARGE SCALE GENOMIC DNA]</scope>
    <source>
        <strain evidence="3">441</strain>
    </source>
</reference>
<organism evidence="2 3">
    <name type="scientific">Pisolithus microcarpus 441</name>
    <dbReference type="NCBI Taxonomy" id="765257"/>
    <lineage>
        <taxon>Eukaryota</taxon>
        <taxon>Fungi</taxon>
        <taxon>Dikarya</taxon>
        <taxon>Basidiomycota</taxon>
        <taxon>Agaricomycotina</taxon>
        <taxon>Agaricomycetes</taxon>
        <taxon>Agaricomycetidae</taxon>
        <taxon>Boletales</taxon>
        <taxon>Sclerodermatineae</taxon>
        <taxon>Pisolithaceae</taxon>
        <taxon>Pisolithus</taxon>
    </lineage>
</organism>
<accession>A0A0C9ZZL5</accession>
<gene>
    <name evidence="2" type="ORF">PISMIDRAFT_674598</name>
</gene>
<feature type="region of interest" description="Disordered" evidence="1">
    <location>
        <begin position="43"/>
        <end position="68"/>
    </location>
</feature>
<name>A0A0C9ZZL5_9AGAM</name>
<protein>
    <submittedName>
        <fullName evidence="2">Unplaced genomic scaffold scaffold_11, whole genome shotgun sequence</fullName>
    </submittedName>
</protein>
<proteinExistence type="predicted"/>
<dbReference type="AlphaFoldDB" id="A0A0C9ZZL5"/>
<feature type="compositionally biased region" description="Polar residues" evidence="1">
    <location>
        <begin position="47"/>
        <end position="60"/>
    </location>
</feature>
<reference evidence="2 3" key="1">
    <citation type="submission" date="2014-04" db="EMBL/GenBank/DDBJ databases">
        <authorList>
            <consortium name="DOE Joint Genome Institute"/>
            <person name="Kuo A."/>
            <person name="Kohler A."/>
            <person name="Costa M.D."/>
            <person name="Nagy L.G."/>
            <person name="Floudas D."/>
            <person name="Copeland A."/>
            <person name="Barry K.W."/>
            <person name="Cichocki N."/>
            <person name="Veneault-Fourrey C."/>
            <person name="LaButti K."/>
            <person name="Lindquist E.A."/>
            <person name="Lipzen A."/>
            <person name="Lundell T."/>
            <person name="Morin E."/>
            <person name="Murat C."/>
            <person name="Sun H."/>
            <person name="Tunlid A."/>
            <person name="Henrissat B."/>
            <person name="Grigoriev I.V."/>
            <person name="Hibbett D.S."/>
            <person name="Martin F."/>
            <person name="Nordberg H.P."/>
            <person name="Cantor M.N."/>
            <person name="Hua S.X."/>
        </authorList>
    </citation>
    <scope>NUCLEOTIDE SEQUENCE [LARGE SCALE GENOMIC DNA]</scope>
    <source>
        <strain evidence="2 3">441</strain>
    </source>
</reference>
<keyword evidence="3" id="KW-1185">Reference proteome</keyword>
<evidence type="ECO:0000313" key="2">
    <source>
        <dbReference type="EMBL" id="KIK27692.1"/>
    </source>
</evidence>
<dbReference type="HOGENOM" id="CLU_2794870_0_0_1"/>
<sequence length="68" mass="7463">MSKTKVPCSDKAHPLLPATGIDGHFDDDTYVPIGTLTTDFNEREFSKASQTHGILQSRGNSHPRGPQR</sequence>
<evidence type="ECO:0000256" key="1">
    <source>
        <dbReference type="SAM" id="MobiDB-lite"/>
    </source>
</evidence>
<dbReference type="EMBL" id="KN833695">
    <property type="protein sequence ID" value="KIK27692.1"/>
    <property type="molecule type" value="Genomic_DNA"/>
</dbReference>
<evidence type="ECO:0000313" key="3">
    <source>
        <dbReference type="Proteomes" id="UP000054018"/>
    </source>
</evidence>
<feature type="region of interest" description="Disordered" evidence="1">
    <location>
        <begin position="1"/>
        <end position="24"/>
    </location>
</feature>